<sequence length="518" mass="56417">MSKVTLEEKLGQLFVVGFNGKKVPKEMKELIEKYHVGNIILFARNIGTPDEVKALTTELQQIAARFQEKPLLICVDQENGVVRRLSKGTTILPGAMATAATNQSDYAFELGRICGEELMELGINWNLAPVLDVNNNADNPVIGVRSFGENPEKVAELGRKSMLGLQAGGMVTTLKHFPGHGDTNIDSHLGLPTIPHSLERLEKVELVPFKACIEAGADTVMSAHIHFPVLEKNEGTPATLSKSVITGLLREQLGFDGVVTTDCMEMDAISKTIGTEKGAVVALQAGIDLIMISHRQDRQVGAIEEVKRALEAGEITEEVIDAAYERVMKLKRKYLTFDAKEAISIQDTAQAHQQIAEEVYQKSITVEKSHAIPLSKEESLLVLEPKTPQLTGAEDSLNGDLALGKALNTFSNVLDIQPFPQSLDGIEVLTENHQKIIVGLVSATQDPMQIKVVEKLVSLGKEVIVIGMRSPYDIQVIPENVKTYLNTYEFSYPALIAAGSVLFGDTIATGKAPVTLTY</sequence>
<accession>A0A162F9E8</accession>
<keyword evidence="2" id="KW-0378">Hydrolase</keyword>
<comment type="caution">
    <text evidence="5">The sequence shown here is derived from an EMBL/GenBank/DDBJ whole genome shotgun (WGS) entry which is preliminary data.</text>
</comment>
<organism evidence="5 6">
    <name type="scientific">Alkalihalobacillus trypoxylicola</name>
    <dbReference type="NCBI Taxonomy" id="519424"/>
    <lineage>
        <taxon>Bacteria</taxon>
        <taxon>Bacillati</taxon>
        <taxon>Bacillota</taxon>
        <taxon>Bacilli</taxon>
        <taxon>Bacillales</taxon>
        <taxon>Bacillaceae</taxon>
        <taxon>Alkalihalobacillus</taxon>
    </lineage>
</organism>
<dbReference type="RefSeq" id="WP_061947312.1">
    <property type="nucleotide sequence ID" value="NZ_LTAO01000001.1"/>
</dbReference>
<dbReference type="InterPro" id="IPR001764">
    <property type="entry name" value="Glyco_hydro_3_N"/>
</dbReference>
<keyword evidence="6" id="KW-1185">Reference proteome</keyword>
<dbReference type="GO" id="GO:0005975">
    <property type="term" value="P:carbohydrate metabolic process"/>
    <property type="evidence" value="ECO:0007669"/>
    <property type="project" value="InterPro"/>
</dbReference>
<dbReference type="InterPro" id="IPR017853">
    <property type="entry name" value="GH"/>
</dbReference>
<evidence type="ECO:0000259" key="4">
    <source>
        <dbReference type="Pfam" id="PF00933"/>
    </source>
</evidence>
<dbReference type="EMBL" id="LTAO01000001">
    <property type="protein sequence ID" value="KYG35089.1"/>
    <property type="molecule type" value="Genomic_DNA"/>
</dbReference>
<dbReference type="Proteomes" id="UP000075806">
    <property type="component" value="Unassembled WGS sequence"/>
</dbReference>
<keyword evidence="3" id="KW-0326">Glycosidase</keyword>
<dbReference type="GO" id="GO:0004553">
    <property type="term" value="F:hydrolase activity, hydrolyzing O-glycosyl compounds"/>
    <property type="evidence" value="ECO:0007669"/>
    <property type="project" value="InterPro"/>
</dbReference>
<dbReference type="InterPro" id="IPR036881">
    <property type="entry name" value="Glyco_hydro_3_C_sf"/>
</dbReference>
<evidence type="ECO:0000256" key="1">
    <source>
        <dbReference type="ARBA" id="ARBA00005336"/>
    </source>
</evidence>
<reference evidence="5" key="1">
    <citation type="submission" date="2016-02" db="EMBL/GenBank/DDBJ databases">
        <title>Genome sequence of Bacillus trypoxylicola KCTC 13244(T).</title>
        <authorList>
            <person name="Jeong H."/>
            <person name="Park S.-H."/>
            <person name="Choi S.-K."/>
        </authorList>
    </citation>
    <scope>NUCLEOTIDE SEQUENCE [LARGE SCALE GENOMIC DNA]</scope>
    <source>
        <strain evidence="5">KCTC 13244</strain>
    </source>
</reference>
<feature type="domain" description="Glycoside hydrolase family 3 N-terminal" evidence="4">
    <location>
        <begin position="5"/>
        <end position="330"/>
    </location>
</feature>
<dbReference type="SUPFAM" id="SSF51445">
    <property type="entry name" value="(Trans)glycosidases"/>
    <property type="match status" value="1"/>
</dbReference>
<dbReference type="InterPro" id="IPR036962">
    <property type="entry name" value="Glyco_hydro_3_N_sf"/>
</dbReference>
<comment type="similarity">
    <text evidence="1">Belongs to the glycosyl hydrolase 3 family.</text>
</comment>
<dbReference type="Pfam" id="PF00933">
    <property type="entry name" value="Glyco_hydro_3"/>
    <property type="match status" value="1"/>
</dbReference>
<dbReference type="InterPro" id="IPR050226">
    <property type="entry name" value="NagZ_Beta-hexosaminidase"/>
</dbReference>
<dbReference type="STRING" id="519424.AZF04_01780"/>
<dbReference type="NCBIfam" id="NF003740">
    <property type="entry name" value="PRK05337.1"/>
    <property type="match status" value="1"/>
</dbReference>
<evidence type="ECO:0000313" key="6">
    <source>
        <dbReference type="Proteomes" id="UP000075806"/>
    </source>
</evidence>
<dbReference type="Gene3D" id="3.40.50.1700">
    <property type="entry name" value="Glycoside hydrolase family 3 C-terminal domain"/>
    <property type="match status" value="1"/>
</dbReference>
<dbReference type="PANTHER" id="PTHR30480">
    <property type="entry name" value="BETA-HEXOSAMINIDASE-RELATED"/>
    <property type="match status" value="1"/>
</dbReference>
<dbReference type="OrthoDB" id="9805821at2"/>
<evidence type="ECO:0000256" key="2">
    <source>
        <dbReference type="ARBA" id="ARBA00022801"/>
    </source>
</evidence>
<proteinExistence type="inferred from homology"/>
<dbReference type="Gene3D" id="3.20.20.300">
    <property type="entry name" value="Glycoside hydrolase, family 3, N-terminal domain"/>
    <property type="match status" value="1"/>
</dbReference>
<dbReference type="GO" id="GO:0009254">
    <property type="term" value="P:peptidoglycan turnover"/>
    <property type="evidence" value="ECO:0007669"/>
    <property type="project" value="TreeGrafter"/>
</dbReference>
<protein>
    <submittedName>
        <fullName evidence="5">Beta-N-acetylhexosaminidase</fullName>
    </submittedName>
</protein>
<evidence type="ECO:0000313" key="5">
    <source>
        <dbReference type="EMBL" id="KYG35089.1"/>
    </source>
</evidence>
<gene>
    <name evidence="5" type="ORF">AZF04_01780</name>
</gene>
<evidence type="ECO:0000256" key="3">
    <source>
        <dbReference type="ARBA" id="ARBA00023295"/>
    </source>
</evidence>
<dbReference type="PANTHER" id="PTHR30480:SF16">
    <property type="entry name" value="GLYCOSIDE HYDROLASE FAMILY 3 DOMAIN PROTEIN"/>
    <property type="match status" value="1"/>
</dbReference>
<name>A0A162F9E8_9BACI</name>
<dbReference type="AlphaFoldDB" id="A0A162F9E8"/>